<dbReference type="InterPro" id="IPR024225">
    <property type="entry name" value="cAMP-PdiesteraseII_CS"/>
</dbReference>
<feature type="compositionally biased region" description="Polar residues" evidence="4">
    <location>
        <begin position="1"/>
        <end position="15"/>
    </location>
</feature>
<feature type="compositionally biased region" description="Low complexity" evidence="4">
    <location>
        <begin position="26"/>
        <end position="37"/>
    </location>
</feature>
<evidence type="ECO:0000313" key="5">
    <source>
        <dbReference type="EMBL" id="PRQ75633.1"/>
    </source>
</evidence>
<dbReference type="GO" id="GO:0047555">
    <property type="term" value="F:3',5'-cyclic-GMP phosphodiesterase activity"/>
    <property type="evidence" value="ECO:0007669"/>
    <property type="project" value="TreeGrafter"/>
</dbReference>
<feature type="region of interest" description="Disordered" evidence="4">
    <location>
        <begin position="1"/>
        <end position="53"/>
    </location>
</feature>
<gene>
    <name evidence="5" type="ORF">AAT19DRAFT_13690</name>
</gene>
<sequence length="703" mass="75443">MAHLSATQRSASPVSPLSRPHDWPTSNSSPHRSSSSSLAQTRTPASESNEQRRRQIEEVCGHVRLVRDSEKPAFELLVLGCGGGPIETNLSSFLVKPYGRKWTDGCTGLEGGSTIGALAHLVERNPYAFEGFGLGIGVDADEMEEAAQGRAGKKKLVGVGREGGGKAAGRIWDMIRCFAITHAHLDHIAGLIISSAACRPPPKPVYGIQRTIANIERVMDGGPWPVLGGWDDSVTIGRAYHYKHIPMPSPPSLPLSDSLSFTAYPLSHGTDPSFFHKNKKRGHASSNGDGNACLVECYDSTAFFVREEESGKEMLFFGDVEPDSISQRSLNRNIWKVAAPKIARGDLSIIFLECSYPSSQPKDKLFGHFSPPYILEEMEVLAELVIEARKANGESGEEAERDPLRDVIVVIQHIKDDIFTFSSPMSDAPPPVPPKAVPSRTNSPLPPLPDSGKQTLHPPLPTARPTSRSLPFTSNSRSPSRPFTMHDSPLLSMSPPAPSVPIRRPSSAAFAFSSTFPASSMSFTTPPTGPGSRLSMSLDVSPTGSAGSGAGARVGRRVSTPAAFSHAHGHESGRSAWTGRTNPFSLSPVGSPARSPAGADLLSPISTTSGSSPAGGALAPPLELVSDARERGRPARLDADELAKRVSTASILEEDQESSEEEEEEMVEETVHERIERELNELEEVAGTGVRFLIARQGMRLVF</sequence>
<dbReference type="OrthoDB" id="258495at2759"/>
<organism evidence="5 6">
    <name type="scientific">Rhodotorula toruloides</name>
    <name type="common">Yeast</name>
    <name type="synonym">Rhodosporidium toruloides</name>
    <dbReference type="NCBI Taxonomy" id="5286"/>
    <lineage>
        <taxon>Eukaryota</taxon>
        <taxon>Fungi</taxon>
        <taxon>Dikarya</taxon>
        <taxon>Basidiomycota</taxon>
        <taxon>Pucciniomycotina</taxon>
        <taxon>Microbotryomycetes</taxon>
        <taxon>Sporidiobolales</taxon>
        <taxon>Sporidiobolaceae</taxon>
        <taxon>Rhodotorula</taxon>
    </lineage>
</organism>
<dbReference type="PRINTS" id="PR00388">
    <property type="entry name" value="PDIESTERASE2"/>
</dbReference>
<comment type="caution">
    <text evidence="5">The sequence shown here is derived from an EMBL/GenBank/DDBJ whole genome shotgun (WGS) entry which is preliminary data.</text>
</comment>
<proteinExistence type="inferred from homology"/>
<dbReference type="GO" id="GO:0006198">
    <property type="term" value="P:cAMP catabolic process"/>
    <property type="evidence" value="ECO:0007669"/>
    <property type="project" value="InterPro"/>
</dbReference>
<evidence type="ECO:0000313" key="6">
    <source>
        <dbReference type="Proteomes" id="UP000239560"/>
    </source>
</evidence>
<feature type="compositionally biased region" description="Pro residues" evidence="4">
    <location>
        <begin position="427"/>
        <end position="436"/>
    </location>
</feature>
<reference evidence="5 6" key="1">
    <citation type="journal article" date="2018" name="Elife">
        <title>Functional genomics of lipid metabolism in the oleaginous yeast Rhodosporidium toruloides.</title>
        <authorList>
            <person name="Coradetti S.T."/>
            <person name="Pinel D."/>
            <person name="Geiselman G."/>
            <person name="Ito M."/>
            <person name="Mondo S."/>
            <person name="Reilly M.C."/>
            <person name="Cheng Y.F."/>
            <person name="Bauer S."/>
            <person name="Grigoriev I."/>
            <person name="Gladden J.M."/>
            <person name="Simmons B.A."/>
            <person name="Brem R."/>
            <person name="Arkin A.P."/>
            <person name="Skerker J.M."/>
        </authorList>
    </citation>
    <scope>NUCLEOTIDE SEQUENCE [LARGE SCALE GENOMIC DNA]</scope>
    <source>
        <strain evidence="5 6">NBRC 0880</strain>
    </source>
</reference>
<dbReference type="Gene3D" id="3.60.15.10">
    <property type="entry name" value="Ribonuclease Z/Hydroxyacylglutathione hydrolase-like"/>
    <property type="match status" value="1"/>
</dbReference>
<evidence type="ECO:0000256" key="1">
    <source>
        <dbReference type="ARBA" id="ARBA00022801"/>
    </source>
</evidence>
<dbReference type="GO" id="GO:1902660">
    <property type="term" value="P:negative regulation of glucose mediated signaling pathway"/>
    <property type="evidence" value="ECO:0007669"/>
    <property type="project" value="TreeGrafter"/>
</dbReference>
<keyword evidence="2" id="KW-0114">cAMP</keyword>
<dbReference type="Pfam" id="PF02112">
    <property type="entry name" value="PDEase_II"/>
    <property type="match status" value="1"/>
</dbReference>
<dbReference type="InterPro" id="IPR036866">
    <property type="entry name" value="RibonucZ/Hydroxyglut_hydro"/>
</dbReference>
<dbReference type="EMBL" id="LCTV02000004">
    <property type="protein sequence ID" value="PRQ75633.1"/>
    <property type="molecule type" value="Genomic_DNA"/>
</dbReference>
<protein>
    <submittedName>
        <fullName evidence="5">cAMP phosphodiesterases class-II-domain containing protein</fullName>
    </submittedName>
</protein>
<dbReference type="Proteomes" id="UP000239560">
    <property type="component" value="Unassembled WGS sequence"/>
</dbReference>
<evidence type="ECO:0000256" key="4">
    <source>
        <dbReference type="SAM" id="MobiDB-lite"/>
    </source>
</evidence>
<dbReference type="PANTHER" id="PTHR28283:SF1">
    <property type="entry name" value="3',5'-CYCLIC-NUCLEOTIDE PHOSPHODIESTERASE 1"/>
    <property type="match status" value="1"/>
</dbReference>
<dbReference type="CDD" id="cd07735">
    <property type="entry name" value="class_II_PDE_MBL-fold"/>
    <property type="match status" value="1"/>
</dbReference>
<dbReference type="InterPro" id="IPR000396">
    <property type="entry name" value="Pdiesterase2"/>
</dbReference>
<feature type="region of interest" description="Disordered" evidence="4">
    <location>
        <begin position="422"/>
        <end position="499"/>
    </location>
</feature>
<dbReference type="SUPFAM" id="SSF56281">
    <property type="entry name" value="Metallo-hydrolase/oxidoreductase"/>
    <property type="match status" value="1"/>
</dbReference>
<dbReference type="AlphaFoldDB" id="A0A2T0ACA9"/>
<feature type="compositionally biased region" description="Polar residues" evidence="4">
    <location>
        <begin position="464"/>
        <end position="481"/>
    </location>
</feature>
<feature type="region of interest" description="Disordered" evidence="4">
    <location>
        <begin position="562"/>
        <end position="620"/>
    </location>
</feature>
<evidence type="ECO:0000256" key="3">
    <source>
        <dbReference type="ARBA" id="ARBA00025762"/>
    </source>
</evidence>
<name>A0A2T0ACA9_RHOTO</name>
<dbReference type="GO" id="GO:0004115">
    <property type="term" value="F:3',5'-cyclic-AMP phosphodiesterase activity"/>
    <property type="evidence" value="ECO:0007669"/>
    <property type="project" value="InterPro"/>
</dbReference>
<comment type="similarity">
    <text evidence="3">Belongs to the cyclic nucleotide phosphodiesterase class-II family.</text>
</comment>
<keyword evidence="1" id="KW-0378">Hydrolase</keyword>
<dbReference type="PROSITE" id="PS00607">
    <property type="entry name" value="PDEASE_II"/>
    <property type="match status" value="1"/>
</dbReference>
<accession>A0A2T0ACA9</accession>
<feature type="compositionally biased region" description="Low complexity" evidence="4">
    <location>
        <begin position="601"/>
        <end position="620"/>
    </location>
</feature>
<evidence type="ECO:0000256" key="2">
    <source>
        <dbReference type="ARBA" id="ARBA00023149"/>
    </source>
</evidence>
<feature type="compositionally biased region" description="Polar residues" evidence="4">
    <location>
        <begin position="38"/>
        <end position="48"/>
    </location>
</feature>
<dbReference type="PANTHER" id="PTHR28283">
    <property type="entry name" value="3',5'-CYCLIC-NUCLEOTIDE PHOSPHODIESTERASE 1"/>
    <property type="match status" value="1"/>
</dbReference>